<name>A0A7T8KHY9_CALRO</name>
<gene>
    <name evidence="1" type="ORF">FKW44_000728</name>
</gene>
<organism evidence="1 2">
    <name type="scientific">Caligus rogercresseyi</name>
    <name type="common">Sea louse</name>
    <dbReference type="NCBI Taxonomy" id="217165"/>
    <lineage>
        <taxon>Eukaryota</taxon>
        <taxon>Metazoa</taxon>
        <taxon>Ecdysozoa</taxon>
        <taxon>Arthropoda</taxon>
        <taxon>Crustacea</taxon>
        <taxon>Multicrustacea</taxon>
        <taxon>Hexanauplia</taxon>
        <taxon>Copepoda</taxon>
        <taxon>Siphonostomatoida</taxon>
        <taxon>Caligidae</taxon>
        <taxon>Caligus</taxon>
    </lineage>
</organism>
<dbReference type="AlphaFoldDB" id="A0A7T8KHY9"/>
<proteinExistence type="predicted"/>
<keyword evidence="2" id="KW-1185">Reference proteome</keyword>
<sequence length="51" mass="6001">TKIHLIIKMKRGRDKSEFEEDLLGGALFKDCRPTSVIFLTDARENTYKDHY</sequence>
<dbReference type="Proteomes" id="UP000595437">
    <property type="component" value="Chromosome 1"/>
</dbReference>
<accession>A0A7T8KHY9</accession>
<evidence type="ECO:0000313" key="1">
    <source>
        <dbReference type="EMBL" id="QQP56156.1"/>
    </source>
</evidence>
<dbReference type="EMBL" id="CP045890">
    <property type="protein sequence ID" value="QQP56156.1"/>
    <property type="molecule type" value="Genomic_DNA"/>
</dbReference>
<protein>
    <submittedName>
        <fullName evidence="1">Uncharacterized protein</fullName>
    </submittedName>
</protein>
<feature type="non-terminal residue" evidence="1">
    <location>
        <position position="1"/>
    </location>
</feature>
<evidence type="ECO:0000313" key="2">
    <source>
        <dbReference type="Proteomes" id="UP000595437"/>
    </source>
</evidence>
<reference evidence="2" key="1">
    <citation type="submission" date="2021-01" db="EMBL/GenBank/DDBJ databases">
        <title>Caligus Genome Assembly.</title>
        <authorList>
            <person name="Gallardo-Escarate C."/>
        </authorList>
    </citation>
    <scope>NUCLEOTIDE SEQUENCE [LARGE SCALE GENOMIC DNA]</scope>
</reference>